<organism evidence="1 2">
    <name type="scientific">Oryzihumus leptocrescens</name>
    <dbReference type="NCBI Taxonomy" id="297536"/>
    <lineage>
        <taxon>Bacteria</taxon>
        <taxon>Bacillati</taxon>
        <taxon>Actinomycetota</taxon>
        <taxon>Actinomycetes</taxon>
        <taxon>Micrococcales</taxon>
        <taxon>Intrasporangiaceae</taxon>
        <taxon>Oryzihumus</taxon>
    </lineage>
</organism>
<dbReference type="PANTHER" id="PTHR43611:SF3">
    <property type="entry name" value="FLAVIN MONONUCLEOTIDE HYDROLASE 1, CHLOROPLATIC"/>
    <property type="match status" value="1"/>
</dbReference>
<dbReference type="PRINTS" id="PR00413">
    <property type="entry name" value="HADHALOGNASE"/>
</dbReference>
<dbReference type="InterPro" id="IPR023214">
    <property type="entry name" value="HAD_sf"/>
</dbReference>
<sequence length="208" mass="23057">MQTAVEAVVFDLGNVLIRWHPHAAIAREVGPEQASAFLAAEDFDFLVWNSRQDAGRGWAEAEALAVASHPHWERAIRAYRRHYEHSLLGPIEDTVTVLEELHGHGIPLFALTNWSAELFPHARERFGFLDLFEDIVVSGDEGVAKPDPRIFATLARRAGRDLAACVFIDDSPRNVAAAREAGMDAIHFTDTGHLRGDLRRRGLPLAPA</sequence>
<gene>
    <name evidence="1" type="ORF">FB474_2141</name>
</gene>
<reference evidence="1 2" key="1">
    <citation type="submission" date="2019-06" db="EMBL/GenBank/DDBJ databases">
        <title>Sequencing the genomes of 1000 actinobacteria strains.</title>
        <authorList>
            <person name="Klenk H.-P."/>
        </authorList>
    </citation>
    <scope>NUCLEOTIDE SEQUENCE [LARGE SCALE GENOMIC DNA]</scope>
    <source>
        <strain evidence="1 2">DSM 18082</strain>
    </source>
</reference>
<dbReference type="SUPFAM" id="SSF56784">
    <property type="entry name" value="HAD-like"/>
    <property type="match status" value="1"/>
</dbReference>
<dbReference type="InterPro" id="IPR006439">
    <property type="entry name" value="HAD-SF_hydro_IA"/>
</dbReference>
<dbReference type="Gene3D" id="3.40.50.1000">
    <property type="entry name" value="HAD superfamily/HAD-like"/>
    <property type="match status" value="1"/>
</dbReference>
<dbReference type="Proteomes" id="UP000319514">
    <property type="component" value="Unassembled WGS sequence"/>
</dbReference>
<dbReference type="CDD" id="cd02603">
    <property type="entry name" value="HAD_sEH-N_like"/>
    <property type="match status" value="1"/>
</dbReference>
<proteinExistence type="predicted"/>
<dbReference type="SFLD" id="SFLDG01129">
    <property type="entry name" value="C1.5:_HAD__Beta-PGM__Phosphata"/>
    <property type="match status" value="1"/>
</dbReference>
<dbReference type="PANTHER" id="PTHR43611">
    <property type="entry name" value="ALPHA-D-GLUCOSE 1-PHOSPHATE PHOSPHATASE"/>
    <property type="match status" value="1"/>
</dbReference>
<dbReference type="SFLD" id="SFLDS00003">
    <property type="entry name" value="Haloacid_Dehalogenase"/>
    <property type="match status" value="1"/>
</dbReference>
<evidence type="ECO:0000313" key="1">
    <source>
        <dbReference type="EMBL" id="TQL60744.1"/>
    </source>
</evidence>
<dbReference type="NCBIfam" id="TIGR01509">
    <property type="entry name" value="HAD-SF-IA-v3"/>
    <property type="match status" value="1"/>
</dbReference>
<comment type="caution">
    <text evidence="1">The sequence shown here is derived from an EMBL/GenBank/DDBJ whole genome shotgun (WGS) entry which is preliminary data.</text>
</comment>
<dbReference type="NCBIfam" id="TIGR01549">
    <property type="entry name" value="HAD-SF-IA-v1"/>
    <property type="match status" value="1"/>
</dbReference>
<dbReference type="InterPro" id="IPR036412">
    <property type="entry name" value="HAD-like_sf"/>
</dbReference>
<dbReference type="EMBL" id="VFOQ01000001">
    <property type="protein sequence ID" value="TQL60744.1"/>
    <property type="molecule type" value="Genomic_DNA"/>
</dbReference>
<evidence type="ECO:0000313" key="2">
    <source>
        <dbReference type="Proteomes" id="UP000319514"/>
    </source>
</evidence>
<dbReference type="OrthoDB" id="9797415at2"/>
<name>A0A542ZK74_9MICO</name>
<accession>A0A542ZK74</accession>
<dbReference type="AlphaFoldDB" id="A0A542ZK74"/>
<keyword evidence="2" id="KW-1185">Reference proteome</keyword>
<dbReference type="Pfam" id="PF00702">
    <property type="entry name" value="Hydrolase"/>
    <property type="match status" value="1"/>
</dbReference>
<protein>
    <submittedName>
        <fullName evidence="1">2-haloacid dehalogenase</fullName>
    </submittedName>
</protein>